<sequence length="208" mass="24186">MQRIIYDLEFNTAFKIDRKTKQLKKGNAHPECPQEIVEVGAVKLNDEYEVIDSFQIMVKPTLYQRMHPTIQKKTKITREILDSGIFFPEAMKIFKEWIGDDPVQLCSWGMDDYNELKRNCDYHCIVMDLKITWCDVQKMCMKVMEAPKGQQVGLKKAVTHFGITMEERFHSALNDAVYTAKILEALERQKESFENLGLLEGEKIANTN</sequence>
<organism evidence="5 6">
    <name type="scientific">Tindallia californiensis</name>
    <dbReference type="NCBI Taxonomy" id="159292"/>
    <lineage>
        <taxon>Bacteria</taxon>
        <taxon>Bacillati</taxon>
        <taxon>Bacillota</taxon>
        <taxon>Clostridia</taxon>
        <taxon>Peptostreptococcales</taxon>
        <taxon>Tindalliaceae</taxon>
        <taxon>Tindallia</taxon>
    </lineage>
</organism>
<keyword evidence="2" id="KW-0378">Hydrolase</keyword>
<name>A0A1H3LIR7_9FIRM</name>
<dbReference type="STRING" id="159292.SAMN05192546_103232"/>
<dbReference type="AlphaFoldDB" id="A0A1H3LIR7"/>
<accession>A0A1H3LIR7</accession>
<evidence type="ECO:0000256" key="3">
    <source>
        <dbReference type="ARBA" id="ARBA00022839"/>
    </source>
</evidence>
<dbReference type="RefSeq" id="WP_093311977.1">
    <property type="nucleotide sequence ID" value="NZ_FNPV01000003.1"/>
</dbReference>
<reference evidence="5 6" key="1">
    <citation type="submission" date="2016-10" db="EMBL/GenBank/DDBJ databases">
        <authorList>
            <person name="de Groot N.N."/>
        </authorList>
    </citation>
    <scope>NUCLEOTIDE SEQUENCE [LARGE SCALE GENOMIC DNA]</scope>
    <source>
        <strain evidence="5 6">APO</strain>
    </source>
</reference>
<dbReference type="InterPro" id="IPR036397">
    <property type="entry name" value="RNaseH_sf"/>
</dbReference>
<feature type="domain" description="Exonuclease" evidence="4">
    <location>
        <begin position="2"/>
        <end position="192"/>
    </location>
</feature>
<dbReference type="InterPro" id="IPR047201">
    <property type="entry name" value="ERI-1_3'hExo-like"/>
</dbReference>
<dbReference type="SUPFAM" id="SSF53098">
    <property type="entry name" value="Ribonuclease H-like"/>
    <property type="match status" value="1"/>
</dbReference>
<keyword evidence="1" id="KW-0540">Nuclease</keyword>
<dbReference type="InterPro" id="IPR012337">
    <property type="entry name" value="RNaseH-like_sf"/>
</dbReference>
<protein>
    <submittedName>
        <fullName evidence="5">Inhibitor of the KinA pathway to sporulation, predicted exonuclease</fullName>
    </submittedName>
</protein>
<dbReference type="PANTHER" id="PTHR23044:SF61">
    <property type="entry name" value="3'-5' EXORIBONUCLEASE 1-RELATED"/>
    <property type="match status" value="1"/>
</dbReference>
<evidence type="ECO:0000313" key="5">
    <source>
        <dbReference type="EMBL" id="SDY64059.1"/>
    </source>
</evidence>
<dbReference type="EMBL" id="FNPV01000003">
    <property type="protein sequence ID" value="SDY64059.1"/>
    <property type="molecule type" value="Genomic_DNA"/>
</dbReference>
<dbReference type="PANTHER" id="PTHR23044">
    <property type="entry name" value="3'-5' EXONUCLEASE ERI1-RELATED"/>
    <property type="match status" value="1"/>
</dbReference>
<keyword evidence="3 5" id="KW-0269">Exonuclease</keyword>
<dbReference type="Gene3D" id="3.30.420.10">
    <property type="entry name" value="Ribonuclease H-like superfamily/Ribonuclease H"/>
    <property type="match status" value="1"/>
</dbReference>
<gene>
    <name evidence="5" type="ORF">SAMN05192546_103232</name>
</gene>
<dbReference type="InterPro" id="IPR013520">
    <property type="entry name" value="Ribonucl_H"/>
</dbReference>
<proteinExistence type="predicted"/>
<dbReference type="OrthoDB" id="159416at2"/>
<evidence type="ECO:0000256" key="2">
    <source>
        <dbReference type="ARBA" id="ARBA00022801"/>
    </source>
</evidence>
<dbReference type="GO" id="GO:0003676">
    <property type="term" value="F:nucleic acid binding"/>
    <property type="evidence" value="ECO:0007669"/>
    <property type="project" value="InterPro"/>
</dbReference>
<dbReference type="GO" id="GO:0000175">
    <property type="term" value="F:3'-5'-RNA exonuclease activity"/>
    <property type="evidence" value="ECO:0007669"/>
    <property type="project" value="InterPro"/>
</dbReference>
<evidence type="ECO:0000313" key="6">
    <source>
        <dbReference type="Proteomes" id="UP000199230"/>
    </source>
</evidence>
<dbReference type="Pfam" id="PF00929">
    <property type="entry name" value="RNase_T"/>
    <property type="match status" value="1"/>
</dbReference>
<evidence type="ECO:0000256" key="1">
    <source>
        <dbReference type="ARBA" id="ARBA00022722"/>
    </source>
</evidence>
<dbReference type="CDD" id="cd06133">
    <property type="entry name" value="ERI-1_3'hExo_like"/>
    <property type="match status" value="1"/>
</dbReference>
<dbReference type="Proteomes" id="UP000199230">
    <property type="component" value="Unassembled WGS sequence"/>
</dbReference>
<dbReference type="InterPro" id="IPR051274">
    <property type="entry name" value="3-5_Exoribonuclease"/>
</dbReference>
<evidence type="ECO:0000259" key="4">
    <source>
        <dbReference type="SMART" id="SM00479"/>
    </source>
</evidence>
<keyword evidence="6" id="KW-1185">Reference proteome</keyword>
<dbReference type="SMART" id="SM00479">
    <property type="entry name" value="EXOIII"/>
    <property type="match status" value="1"/>
</dbReference>